<gene>
    <name evidence="2" type="ORF">HJG63_010986</name>
</gene>
<proteinExistence type="predicted"/>
<feature type="region of interest" description="Disordered" evidence="1">
    <location>
        <begin position="1"/>
        <end position="134"/>
    </location>
</feature>
<sequence>MRLRKPGEADRSALAANSSAVRPPSWACSVRPPRRRPPTRKLALPGRGGENAAGGEPASPAAPRRWQTSRRPRSSPGRDRFLTNKIRPDTPPPSQPESWRLRSPGCRCRRPRPTRRGPTAPQRASERGGGETEPVCKCCSLVLRGGCSSSNSHSFRRLT</sequence>
<keyword evidence="3" id="KW-1185">Reference proteome</keyword>
<feature type="compositionally biased region" description="Low complexity" evidence="1">
    <location>
        <begin position="53"/>
        <end position="65"/>
    </location>
</feature>
<evidence type="ECO:0000313" key="2">
    <source>
        <dbReference type="EMBL" id="KAF6474853.1"/>
    </source>
</evidence>
<reference evidence="2 3" key="1">
    <citation type="journal article" date="2020" name="Nature">
        <title>Six reference-quality genomes reveal evolution of bat adaptations.</title>
        <authorList>
            <person name="Jebb D."/>
            <person name="Huang Z."/>
            <person name="Pippel M."/>
            <person name="Hughes G.M."/>
            <person name="Lavrichenko K."/>
            <person name="Devanna P."/>
            <person name="Winkler S."/>
            <person name="Jermiin L.S."/>
            <person name="Skirmuntt E.C."/>
            <person name="Katzourakis A."/>
            <person name="Burkitt-Gray L."/>
            <person name="Ray D.A."/>
            <person name="Sullivan K.A.M."/>
            <person name="Roscito J.G."/>
            <person name="Kirilenko B.M."/>
            <person name="Davalos L.M."/>
            <person name="Corthals A.P."/>
            <person name="Power M.L."/>
            <person name="Jones G."/>
            <person name="Ransome R.D."/>
            <person name="Dechmann D.K.N."/>
            <person name="Locatelli A.G."/>
            <person name="Puechmaille S.J."/>
            <person name="Fedrigo O."/>
            <person name="Jarvis E.D."/>
            <person name="Hiller M."/>
            <person name="Vernes S.C."/>
            <person name="Myers E.W."/>
            <person name="Teeling E.C."/>
        </authorList>
    </citation>
    <scope>NUCLEOTIDE SEQUENCE [LARGE SCALE GENOMIC DNA]</scope>
    <source>
        <strain evidence="2">MRouAeg1</strain>
        <tissue evidence="2">Muscle</tissue>
    </source>
</reference>
<name>A0A7J8HRC8_ROUAE</name>
<feature type="compositionally biased region" description="Basic and acidic residues" evidence="1">
    <location>
        <begin position="1"/>
        <end position="11"/>
    </location>
</feature>
<evidence type="ECO:0000313" key="3">
    <source>
        <dbReference type="Proteomes" id="UP000593571"/>
    </source>
</evidence>
<accession>A0A7J8HRC8</accession>
<dbReference type="AlphaFoldDB" id="A0A7J8HRC8"/>
<evidence type="ECO:0000256" key="1">
    <source>
        <dbReference type="SAM" id="MobiDB-lite"/>
    </source>
</evidence>
<organism evidence="2 3">
    <name type="scientific">Rousettus aegyptiacus</name>
    <name type="common">Egyptian fruit bat</name>
    <name type="synonym">Pteropus aegyptiacus</name>
    <dbReference type="NCBI Taxonomy" id="9407"/>
    <lineage>
        <taxon>Eukaryota</taxon>
        <taxon>Metazoa</taxon>
        <taxon>Chordata</taxon>
        <taxon>Craniata</taxon>
        <taxon>Vertebrata</taxon>
        <taxon>Euteleostomi</taxon>
        <taxon>Mammalia</taxon>
        <taxon>Eutheria</taxon>
        <taxon>Laurasiatheria</taxon>
        <taxon>Chiroptera</taxon>
        <taxon>Yinpterochiroptera</taxon>
        <taxon>Pteropodoidea</taxon>
        <taxon>Pteropodidae</taxon>
        <taxon>Rousettinae</taxon>
        <taxon>Rousettus</taxon>
    </lineage>
</organism>
<protein>
    <submittedName>
        <fullName evidence="2">Uncharacterized protein</fullName>
    </submittedName>
</protein>
<comment type="caution">
    <text evidence="2">The sequence shown here is derived from an EMBL/GenBank/DDBJ whole genome shotgun (WGS) entry which is preliminary data.</text>
</comment>
<dbReference type="Proteomes" id="UP000593571">
    <property type="component" value="Unassembled WGS sequence"/>
</dbReference>
<dbReference type="EMBL" id="JACASE010000004">
    <property type="protein sequence ID" value="KAF6474853.1"/>
    <property type="molecule type" value="Genomic_DNA"/>
</dbReference>
<feature type="compositionally biased region" description="Basic and acidic residues" evidence="1">
    <location>
        <begin position="76"/>
        <end position="88"/>
    </location>
</feature>